<dbReference type="GO" id="GO:0004222">
    <property type="term" value="F:metalloendopeptidase activity"/>
    <property type="evidence" value="ECO:0007669"/>
    <property type="project" value="InterPro"/>
</dbReference>
<dbReference type="EMBL" id="BAVB01000379">
    <property type="protein sequence ID" value="GAE52774.1"/>
    <property type="molecule type" value="Genomic_DNA"/>
</dbReference>
<dbReference type="MEROPS" id="M03.005"/>
<dbReference type="PANTHER" id="PTHR43660">
    <property type="entry name" value="DIPEPTIDYL CARBOXYPEPTIDASE"/>
    <property type="match status" value="1"/>
</dbReference>
<comment type="caution">
    <text evidence="9">The sequence shown here is derived from an EMBL/GenBank/DDBJ whole genome shotgun (WGS) entry which is preliminary data.</text>
</comment>
<dbReference type="PANTHER" id="PTHR43660:SF1">
    <property type="entry name" value="DIPEPTIDYL CARBOXYPEPTIDASE"/>
    <property type="match status" value="1"/>
</dbReference>
<protein>
    <submittedName>
        <fullName evidence="9">Dipeptidyl carboxypeptidase Dcp</fullName>
        <ecNumber evidence="9">3.4.15.5</ecNumber>
    </submittedName>
</protein>
<dbReference type="InterPro" id="IPR045090">
    <property type="entry name" value="Pept_M3A_M3B"/>
</dbReference>
<dbReference type="Proteomes" id="UP000019143">
    <property type="component" value="Unassembled WGS sequence"/>
</dbReference>
<keyword evidence="2 7" id="KW-0645">Protease</keyword>
<evidence type="ECO:0000256" key="6">
    <source>
        <dbReference type="ARBA" id="ARBA00023049"/>
    </source>
</evidence>
<evidence type="ECO:0000256" key="2">
    <source>
        <dbReference type="ARBA" id="ARBA00022670"/>
    </source>
</evidence>
<gene>
    <name evidence="9" type="ORF">XPU_4306</name>
</gene>
<dbReference type="Gene3D" id="1.10.1370.10">
    <property type="entry name" value="Neurolysin, domain 3"/>
    <property type="match status" value="1"/>
</dbReference>
<reference evidence="9 10" key="1">
    <citation type="submission" date="2014-01" db="EMBL/GenBank/DDBJ databases">
        <title>Genome sequence and analysis of Xanthomonas arboricola pv. pruni.</title>
        <authorList>
            <person name="Fujikawa T."/>
            <person name="Nakazono-Nagaoka E."/>
        </authorList>
    </citation>
    <scope>NUCLEOTIDE SEQUENCE [LARGE SCALE GENOMIC DNA]</scope>
    <source>
        <strain evidence="10">MAFF 311562</strain>
    </source>
</reference>
<dbReference type="GO" id="GO:0005829">
    <property type="term" value="C:cytosol"/>
    <property type="evidence" value="ECO:0007669"/>
    <property type="project" value="TreeGrafter"/>
</dbReference>
<accession>W4S9Z6</accession>
<dbReference type="GO" id="GO:0046872">
    <property type="term" value="F:metal ion binding"/>
    <property type="evidence" value="ECO:0007669"/>
    <property type="project" value="UniProtKB-UniRule"/>
</dbReference>
<evidence type="ECO:0000313" key="9">
    <source>
        <dbReference type="EMBL" id="GAE52774.1"/>
    </source>
</evidence>
<keyword evidence="5 7" id="KW-0862">Zinc</keyword>
<proteinExistence type="inferred from homology"/>
<dbReference type="GO" id="GO:0006508">
    <property type="term" value="P:proteolysis"/>
    <property type="evidence" value="ECO:0007669"/>
    <property type="project" value="UniProtKB-KW"/>
</dbReference>
<dbReference type="GO" id="GO:0004180">
    <property type="term" value="F:carboxypeptidase activity"/>
    <property type="evidence" value="ECO:0007669"/>
    <property type="project" value="UniProtKB-KW"/>
</dbReference>
<keyword evidence="4 7" id="KW-0378">Hydrolase</keyword>
<dbReference type="EC" id="3.4.15.5" evidence="9"/>
<keyword evidence="6 7" id="KW-0482">Metalloprotease</keyword>
<evidence type="ECO:0000259" key="8">
    <source>
        <dbReference type="Pfam" id="PF01432"/>
    </source>
</evidence>
<comment type="similarity">
    <text evidence="1 7">Belongs to the peptidase M3 family.</text>
</comment>
<comment type="cofactor">
    <cofactor evidence="7">
        <name>Zn(2+)</name>
        <dbReference type="ChEBI" id="CHEBI:29105"/>
    </cofactor>
    <text evidence="7">Binds 1 zinc ion.</text>
</comment>
<dbReference type="InterPro" id="IPR024077">
    <property type="entry name" value="Neurolysin/TOP_dom2"/>
</dbReference>
<organism evidence="9 10">
    <name type="scientific">Xanthomonas arboricola pv. pruni str. MAFF 311562</name>
    <dbReference type="NCBI Taxonomy" id="1414836"/>
    <lineage>
        <taxon>Bacteria</taxon>
        <taxon>Pseudomonadati</taxon>
        <taxon>Pseudomonadota</taxon>
        <taxon>Gammaproteobacteria</taxon>
        <taxon>Lysobacterales</taxon>
        <taxon>Lysobacteraceae</taxon>
        <taxon>Xanthomonas</taxon>
    </lineage>
</organism>
<dbReference type="AlphaFoldDB" id="W4S9Z6"/>
<evidence type="ECO:0000256" key="7">
    <source>
        <dbReference type="RuleBase" id="RU003435"/>
    </source>
</evidence>
<dbReference type="InterPro" id="IPR001567">
    <property type="entry name" value="Pept_M3A_M3B_dom"/>
</dbReference>
<evidence type="ECO:0000256" key="3">
    <source>
        <dbReference type="ARBA" id="ARBA00022723"/>
    </source>
</evidence>
<evidence type="ECO:0000256" key="4">
    <source>
        <dbReference type="ARBA" id="ARBA00022801"/>
    </source>
</evidence>
<feature type="domain" description="Peptidase M3A/M3B catalytic" evidence="8">
    <location>
        <begin position="7"/>
        <end position="98"/>
    </location>
</feature>
<evidence type="ECO:0000313" key="10">
    <source>
        <dbReference type="Proteomes" id="UP000019143"/>
    </source>
</evidence>
<keyword evidence="3 7" id="KW-0479">Metal-binding</keyword>
<dbReference type="SUPFAM" id="SSF55486">
    <property type="entry name" value="Metalloproteases ('zincins'), catalytic domain"/>
    <property type="match status" value="1"/>
</dbReference>
<evidence type="ECO:0000256" key="5">
    <source>
        <dbReference type="ARBA" id="ARBA00022833"/>
    </source>
</evidence>
<evidence type="ECO:0000256" key="1">
    <source>
        <dbReference type="ARBA" id="ARBA00006040"/>
    </source>
</evidence>
<dbReference type="Pfam" id="PF01432">
    <property type="entry name" value="Peptidase_M3"/>
    <property type="match status" value="1"/>
</dbReference>
<sequence>MKRFKVDLAEVPPRYRSSYFDHIWGGGYSAGYYAYFWSEVLDDDAFEWFNENGGLTRKNGDTFRAKILSRGNTVDLATLYRDFRGKDPGVKALLENRGLTE</sequence>
<name>W4S9Z6_9XANT</name>
<dbReference type="GO" id="GO:0008241">
    <property type="term" value="F:peptidyl-dipeptidase activity"/>
    <property type="evidence" value="ECO:0007669"/>
    <property type="project" value="UniProtKB-EC"/>
</dbReference>
<keyword evidence="9" id="KW-0121">Carboxypeptidase</keyword>